<reference evidence="1" key="1">
    <citation type="journal article" date="2021" name="Proc. Natl. Acad. Sci. U.S.A.">
        <title>A Catalog of Tens of Thousands of Viruses from Human Metagenomes Reveals Hidden Associations with Chronic Diseases.</title>
        <authorList>
            <person name="Tisza M.J."/>
            <person name="Buck C.B."/>
        </authorList>
    </citation>
    <scope>NUCLEOTIDE SEQUENCE</scope>
    <source>
        <strain evidence="1">Ctzu221</strain>
    </source>
</reference>
<evidence type="ECO:0000313" key="1">
    <source>
        <dbReference type="EMBL" id="DAD76012.1"/>
    </source>
</evidence>
<name>A0A8S5M1A3_9CAUD</name>
<proteinExistence type="predicted"/>
<accession>A0A8S5M1A3</accession>
<dbReference type="EMBL" id="BK014794">
    <property type="protein sequence ID" value="DAD76012.1"/>
    <property type="molecule type" value="Genomic_DNA"/>
</dbReference>
<sequence>MTTTKERIFDALKDIEGLSVVYALDYQDDIELPYVRYQLLESNAIYLSNEEHNTRARYQLDLYSLQALDVQGEGILSTVRSKLRTEHLRATQWQEAPYTDSSAEETVYRYMIEVW</sequence>
<organism evidence="1">
    <name type="scientific">Siphoviridae sp. ctzu221</name>
    <dbReference type="NCBI Taxonomy" id="2826534"/>
    <lineage>
        <taxon>Viruses</taxon>
        <taxon>Duplodnaviria</taxon>
        <taxon>Heunggongvirae</taxon>
        <taxon>Uroviricota</taxon>
        <taxon>Caudoviricetes</taxon>
    </lineage>
</organism>
<protein>
    <submittedName>
        <fullName evidence="1">Uncharacterized protein</fullName>
    </submittedName>
</protein>